<evidence type="ECO:0000313" key="4">
    <source>
        <dbReference type="Proteomes" id="UP000029665"/>
    </source>
</evidence>
<feature type="transmembrane region" description="Helical" evidence="2">
    <location>
        <begin position="6"/>
        <end position="33"/>
    </location>
</feature>
<keyword evidence="2" id="KW-0812">Transmembrane</keyword>
<reference evidence="3" key="1">
    <citation type="submission" date="2014-01" db="EMBL/GenBank/DDBJ databases">
        <title>The genome of the white-rot fungus Pycnoporus cinnabarinus: a basidiomycete model with a versatile arsenal for lignocellulosic biomass breakdown.</title>
        <authorList>
            <person name="Levasseur A."/>
            <person name="Lomascolo A."/>
            <person name="Ruiz-Duenas F.J."/>
            <person name="Uzan E."/>
            <person name="Piumi F."/>
            <person name="Kues U."/>
            <person name="Ram A.F.J."/>
            <person name="Murat C."/>
            <person name="Haon M."/>
            <person name="Benoit I."/>
            <person name="Arfi Y."/>
            <person name="Chevret D."/>
            <person name="Drula E."/>
            <person name="Kwon M.J."/>
            <person name="Gouret P."/>
            <person name="Lesage-Meessen L."/>
            <person name="Lombard V."/>
            <person name="Mariette J."/>
            <person name="Noirot C."/>
            <person name="Park J."/>
            <person name="Patyshakuliyeva A."/>
            <person name="Wieneger R.A.B."/>
            <person name="Wosten H.A.B."/>
            <person name="Martin F."/>
            <person name="Coutinho P.M."/>
            <person name="de Vries R."/>
            <person name="Martinez A.T."/>
            <person name="Klopp C."/>
            <person name="Pontarotti P."/>
            <person name="Henrissat B."/>
            <person name="Record E."/>
        </authorList>
    </citation>
    <scope>NUCLEOTIDE SEQUENCE [LARGE SCALE GENOMIC DNA]</scope>
    <source>
        <strain evidence="3">BRFM137</strain>
    </source>
</reference>
<name>A0A060S8H6_PYCCI</name>
<feature type="compositionally biased region" description="Polar residues" evidence="1">
    <location>
        <begin position="119"/>
        <end position="136"/>
    </location>
</feature>
<dbReference type="Proteomes" id="UP000029665">
    <property type="component" value="Unassembled WGS sequence"/>
</dbReference>
<feature type="compositionally biased region" description="Polar residues" evidence="1">
    <location>
        <begin position="48"/>
        <end position="63"/>
    </location>
</feature>
<accession>A0A060S8H6</accession>
<proteinExistence type="predicted"/>
<organism evidence="3 4">
    <name type="scientific">Pycnoporus cinnabarinus</name>
    <name type="common">Cinnabar-red polypore</name>
    <name type="synonym">Trametes cinnabarina</name>
    <dbReference type="NCBI Taxonomy" id="5643"/>
    <lineage>
        <taxon>Eukaryota</taxon>
        <taxon>Fungi</taxon>
        <taxon>Dikarya</taxon>
        <taxon>Basidiomycota</taxon>
        <taxon>Agaricomycotina</taxon>
        <taxon>Agaricomycetes</taxon>
        <taxon>Polyporales</taxon>
        <taxon>Polyporaceae</taxon>
        <taxon>Trametes</taxon>
    </lineage>
</organism>
<evidence type="ECO:0000313" key="3">
    <source>
        <dbReference type="EMBL" id="CDO68584.1"/>
    </source>
</evidence>
<dbReference type="EMBL" id="CCBP010000021">
    <property type="protein sequence ID" value="CDO68584.1"/>
    <property type="molecule type" value="Genomic_DNA"/>
</dbReference>
<feature type="region of interest" description="Disordered" evidence="1">
    <location>
        <begin position="40"/>
        <end position="65"/>
    </location>
</feature>
<protein>
    <submittedName>
        <fullName evidence="3">Uncharacterized protein</fullName>
    </submittedName>
</protein>
<keyword evidence="4" id="KW-1185">Reference proteome</keyword>
<feature type="compositionally biased region" description="Basic and acidic residues" evidence="1">
    <location>
        <begin position="142"/>
        <end position="158"/>
    </location>
</feature>
<evidence type="ECO:0000256" key="2">
    <source>
        <dbReference type="SAM" id="Phobius"/>
    </source>
</evidence>
<keyword evidence="2" id="KW-0472">Membrane</keyword>
<comment type="caution">
    <text evidence="3">The sequence shown here is derived from an EMBL/GenBank/DDBJ whole genome shotgun (WGS) entry which is preliminary data.</text>
</comment>
<gene>
    <name evidence="3" type="ORF">BN946_scf184996.g15</name>
</gene>
<sequence length="192" mass="20453">MDAFDILAILSFILAVIGVAIGIIPVLEIYGIIAHRRRDRSTSSPSSLEANNSPQPHNGTTGARSLAPYVQRPNAHVKAKDDILRSQPSVGSDLTAALRSTDSLGAQPDFAVKDKCESGTAQSVTPSPDDLTSQLPPNGHTFRAEARDKHAEIPDHNESALPPPVTADKKKSKGLIRSLKALIPGRRSDAIN</sequence>
<dbReference type="HOGENOM" id="CLU_1415832_0_0_1"/>
<dbReference type="AlphaFoldDB" id="A0A060S8H6"/>
<evidence type="ECO:0000256" key="1">
    <source>
        <dbReference type="SAM" id="MobiDB-lite"/>
    </source>
</evidence>
<feature type="region of interest" description="Disordered" evidence="1">
    <location>
        <begin position="117"/>
        <end position="173"/>
    </location>
</feature>
<keyword evidence="2" id="KW-1133">Transmembrane helix</keyword>